<protein>
    <submittedName>
        <fullName evidence="2">Uncharacterized protein</fullName>
    </submittedName>
</protein>
<feature type="compositionally biased region" description="Low complexity" evidence="1">
    <location>
        <begin position="47"/>
        <end position="62"/>
    </location>
</feature>
<gene>
    <name evidence="2" type="ORF">CLVI_29640</name>
</gene>
<dbReference type="Proteomes" id="UP000239471">
    <property type="component" value="Unassembled WGS sequence"/>
</dbReference>
<keyword evidence="3" id="KW-1185">Reference proteome</keyword>
<accession>A0A2T0BA82</accession>
<dbReference type="EMBL" id="PVXQ01000042">
    <property type="protein sequence ID" value="PRR80798.1"/>
    <property type="molecule type" value="Genomic_DNA"/>
</dbReference>
<dbReference type="AlphaFoldDB" id="A0A2T0BA82"/>
<dbReference type="RefSeq" id="WP_106060868.1">
    <property type="nucleotide sequence ID" value="NZ_PVXQ01000042.1"/>
</dbReference>
<feature type="compositionally biased region" description="Basic and acidic residues" evidence="1">
    <location>
        <begin position="1"/>
        <end position="14"/>
    </location>
</feature>
<comment type="caution">
    <text evidence="2">The sequence shown here is derived from an EMBL/GenBank/DDBJ whole genome shotgun (WGS) entry which is preliminary data.</text>
</comment>
<evidence type="ECO:0000313" key="3">
    <source>
        <dbReference type="Proteomes" id="UP000239471"/>
    </source>
</evidence>
<feature type="region of interest" description="Disordered" evidence="1">
    <location>
        <begin position="1"/>
        <end position="90"/>
    </location>
</feature>
<sequence>MHKKNLEQPKKTNEESAINRGAGHYSIAGMINNDNGPTSKTKKQSDNESASSNFSNSDSSTDILNDTTSASSAGIPCSTSGSASKGHLDNEYEPNILASSVSNAAMATTMSDNTHDITLDENGKLKVLLTSNKTTN</sequence>
<proteinExistence type="predicted"/>
<organism evidence="2 3">
    <name type="scientific">Clostridium vincentii</name>
    <dbReference type="NCBI Taxonomy" id="52704"/>
    <lineage>
        <taxon>Bacteria</taxon>
        <taxon>Bacillati</taxon>
        <taxon>Bacillota</taxon>
        <taxon>Clostridia</taxon>
        <taxon>Eubacteriales</taxon>
        <taxon>Clostridiaceae</taxon>
        <taxon>Clostridium</taxon>
    </lineage>
</organism>
<name>A0A2T0BA82_9CLOT</name>
<feature type="compositionally biased region" description="Polar residues" evidence="1">
    <location>
        <begin position="63"/>
        <end position="83"/>
    </location>
</feature>
<reference evidence="2 3" key="1">
    <citation type="submission" date="2018-03" db="EMBL/GenBank/DDBJ databases">
        <title>Genome sequence of Clostridium vincentii DSM 10228.</title>
        <authorList>
            <person name="Poehlein A."/>
            <person name="Daniel R."/>
        </authorList>
    </citation>
    <scope>NUCLEOTIDE SEQUENCE [LARGE SCALE GENOMIC DNA]</scope>
    <source>
        <strain evidence="2 3">DSM 10228</strain>
    </source>
</reference>
<evidence type="ECO:0000313" key="2">
    <source>
        <dbReference type="EMBL" id="PRR80798.1"/>
    </source>
</evidence>
<evidence type="ECO:0000256" key="1">
    <source>
        <dbReference type="SAM" id="MobiDB-lite"/>
    </source>
</evidence>